<feature type="domain" description="Glycosyltransferase 2-like" evidence="3">
    <location>
        <begin position="77"/>
        <end position="268"/>
    </location>
</feature>
<proteinExistence type="predicted"/>
<evidence type="ECO:0000256" key="1">
    <source>
        <dbReference type="SAM" id="MobiDB-lite"/>
    </source>
</evidence>
<keyword evidence="2" id="KW-0812">Transmembrane</keyword>
<gene>
    <name evidence="4" type="ORF">BJY28_000210</name>
</gene>
<dbReference type="InterPro" id="IPR001173">
    <property type="entry name" value="Glyco_trans_2-like"/>
</dbReference>
<evidence type="ECO:0000313" key="5">
    <source>
        <dbReference type="Proteomes" id="UP000592181"/>
    </source>
</evidence>
<dbReference type="Gene3D" id="3.90.550.10">
    <property type="entry name" value="Spore Coat Polysaccharide Biosynthesis Protein SpsA, Chain A"/>
    <property type="match status" value="1"/>
</dbReference>
<feature type="region of interest" description="Disordered" evidence="1">
    <location>
        <begin position="358"/>
        <end position="395"/>
    </location>
</feature>
<evidence type="ECO:0000259" key="3">
    <source>
        <dbReference type="Pfam" id="PF13632"/>
    </source>
</evidence>
<name>A0A852XB38_9MICO</name>
<sequence length="395" mass="42961">MPAHNEEMVIGASLAAITELVPASQVHVVSDYSSDATVQIATDAGVHVFETPTNVGKAGALSYALREGGLLDRYEAVMILDADTQLHPRYFERALPMLADPEVVAVAGCAHTRWQRAMGPVGEVIVSHRQRVYALTQWLLKYGQTWRAISATHIVPGFASIYRTRALREIAIDAPGLVIEDFNMTFEIYAKDLGQIAFHPGAIAYTQDPDTYRDYVKQMKRWCLGLWQTIRRHRPRKLVFGLSLTAMITELVTSSIAFVLLPLVALLIAAHTLVPEVAAVPLLGDVSGALAGELSLLTLAMVVFLPDYALTVAVAIAERRPRYLLVGLLFIPMRVTDAVIALGALPRAWLTRSTGTWTSPTRRAVEPSSGSGAADSRTTTDSRTETAVSTRGATT</sequence>
<dbReference type="PANTHER" id="PTHR43630:SF2">
    <property type="entry name" value="GLYCOSYLTRANSFERASE"/>
    <property type="match status" value="1"/>
</dbReference>
<feature type="compositionally biased region" description="Low complexity" evidence="1">
    <location>
        <begin position="385"/>
        <end position="395"/>
    </location>
</feature>
<dbReference type="RefSeq" id="WP_218875124.1">
    <property type="nucleotide sequence ID" value="NZ_JACBZX010000001.1"/>
</dbReference>
<dbReference type="InterPro" id="IPR029044">
    <property type="entry name" value="Nucleotide-diphossugar_trans"/>
</dbReference>
<feature type="transmembrane region" description="Helical" evidence="2">
    <location>
        <begin position="294"/>
        <end position="316"/>
    </location>
</feature>
<dbReference type="PANTHER" id="PTHR43630">
    <property type="entry name" value="POLY-BETA-1,6-N-ACETYL-D-GLUCOSAMINE SYNTHASE"/>
    <property type="match status" value="1"/>
</dbReference>
<dbReference type="Pfam" id="PF13632">
    <property type="entry name" value="Glyco_trans_2_3"/>
    <property type="match status" value="1"/>
</dbReference>
<evidence type="ECO:0000313" key="4">
    <source>
        <dbReference type="EMBL" id="NYG35741.1"/>
    </source>
</evidence>
<comment type="caution">
    <text evidence="4">The sequence shown here is derived from an EMBL/GenBank/DDBJ whole genome shotgun (WGS) entry which is preliminary data.</text>
</comment>
<dbReference type="EMBL" id="JACBZX010000001">
    <property type="protein sequence ID" value="NYG35741.1"/>
    <property type="molecule type" value="Genomic_DNA"/>
</dbReference>
<keyword evidence="2" id="KW-0472">Membrane</keyword>
<keyword evidence="4" id="KW-0808">Transferase</keyword>
<feature type="transmembrane region" description="Helical" evidence="2">
    <location>
        <begin position="241"/>
        <end position="274"/>
    </location>
</feature>
<dbReference type="SUPFAM" id="SSF53448">
    <property type="entry name" value="Nucleotide-diphospho-sugar transferases"/>
    <property type="match status" value="1"/>
</dbReference>
<dbReference type="GO" id="GO:0016740">
    <property type="term" value="F:transferase activity"/>
    <property type="evidence" value="ECO:0007669"/>
    <property type="project" value="UniProtKB-KW"/>
</dbReference>
<dbReference type="Proteomes" id="UP000592181">
    <property type="component" value="Unassembled WGS sequence"/>
</dbReference>
<feature type="transmembrane region" description="Helical" evidence="2">
    <location>
        <begin position="323"/>
        <end position="345"/>
    </location>
</feature>
<dbReference type="AlphaFoldDB" id="A0A852XB38"/>
<keyword evidence="5" id="KW-1185">Reference proteome</keyword>
<organism evidence="4 5">
    <name type="scientific">Janibacter alkaliphilus</name>
    <dbReference type="NCBI Taxonomy" id="1069963"/>
    <lineage>
        <taxon>Bacteria</taxon>
        <taxon>Bacillati</taxon>
        <taxon>Actinomycetota</taxon>
        <taxon>Actinomycetes</taxon>
        <taxon>Micrococcales</taxon>
        <taxon>Intrasporangiaceae</taxon>
        <taxon>Janibacter</taxon>
    </lineage>
</organism>
<dbReference type="CDD" id="cd06423">
    <property type="entry name" value="CESA_like"/>
    <property type="match status" value="1"/>
</dbReference>
<accession>A0A852XB38</accession>
<protein>
    <submittedName>
        <fullName evidence="4">Cellulose synthase/poly-beta-1,6-N-acetylglucosamine synthase-like glycosyltransferase</fullName>
    </submittedName>
</protein>
<reference evidence="4 5" key="1">
    <citation type="submission" date="2020-07" db="EMBL/GenBank/DDBJ databases">
        <title>Sequencing the genomes of 1000 actinobacteria strains.</title>
        <authorList>
            <person name="Klenk H.-P."/>
        </authorList>
    </citation>
    <scope>NUCLEOTIDE SEQUENCE [LARGE SCALE GENOMIC DNA]</scope>
    <source>
        <strain evidence="4 5">DSM 24723</strain>
    </source>
</reference>
<keyword evidence="2" id="KW-1133">Transmembrane helix</keyword>
<evidence type="ECO:0000256" key="2">
    <source>
        <dbReference type="SAM" id="Phobius"/>
    </source>
</evidence>